<feature type="chain" id="PRO_5046599371" evidence="1">
    <location>
        <begin position="20"/>
        <end position="163"/>
    </location>
</feature>
<evidence type="ECO:0000313" key="3">
    <source>
        <dbReference type="EMBL" id="MFL9925301.1"/>
    </source>
</evidence>
<dbReference type="PANTHER" id="PTHR37089:SF4">
    <property type="entry name" value="EXPORTED PROTEIN"/>
    <property type="match status" value="1"/>
</dbReference>
<dbReference type="EMBL" id="JAQQFM010000005">
    <property type="protein sequence ID" value="MFL9925301.1"/>
    <property type="molecule type" value="Genomic_DNA"/>
</dbReference>
<reference evidence="3 4" key="1">
    <citation type="journal article" date="2024" name="Chem. Sci.">
        <title>Discovery of megapolipeptins by genome mining of a Burkholderiales bacteria collection.</title>
        <authorList>
            <person name="Paulo B.S."/>
            <person name="Recchia M.J.J."/>
            <person name="Lee S."/>
            <person name="Fergusson C.H."/>
            <person name="Romanowski S.B."/>
            <person name="Hernandez A."/>
            <person name="Krull N."/>
            <person name="Liu D.Y."/>
            <person name="Cavanagh H."/>
            <person name="Bos A."/>
            <person name="Gray C.A."/>
            <person name="Murphy B.T."/>
            <person name="Linington R.G."/>
            <person name="Eustaquio A.S."/>
        </authorList>
    </citation>
    <scope>NUCLEOTIDE SEQUENCE [LARGE SCALE GENOMIC DNA]</scope>
    <source>
        <strain evidence="3 4">RL21-008-BIB-A</strain>
    </source>
</reference>
<evidence type="ECO:0000256" key="1">
    <source>
        <dbReference type="SAM" id="SignalP"/>
    </source>
</evidence>
<proteinExistence type="predicted"/>
<accession>A0ABW9A8S3</accession>
<organism evidence="3 4">
    <name type="scientific">Herbaspirillum lusitanum</name>
    <dbReference type="NCBI Taxonomy" id="213312"/>
    <lineage>
        <taxon>Bacteria</taxon>
        <taxon>Pseudomonadati</taxon>
        <taxon>Pseudomonadota</taxon>
        <taxon>Betaproteobacteria</taxon>
        <taxon>Burkholderiales</taxon>
        <taxon>Oxalobacteraceae</taxon>
        <taxon>Herbaspirillum</taxon>
    </lineage>
</organism>
<dbReference type="Proteomes" id="UP001629246">
    <property type="component" value="Unassembled WGS sequence"/>
</dbReference>
<evidence type="ECO:0000259" key="2">
    <source>
        <dbReference type="Pfam" id="PF05229"/>
    </source>
</evidence>
<keyword evidence="4" id="KW-1185">Reference proteome</keyword>
<dbReference type="SMART" id="SM00972">
    <property type="entry name" value="SCPU"/>
    <property type="match status" value="1"/>
</dbReference>
<comment type="caution">
    <text evidence="3">The sequence shown here is derived from an EMBL/GenBank/DDBJ whole genome shotgun (WGS) entry which is preliminary data.</text>
</comment>
<sequence length="163" mass="16666">MIKKKIQSFIIAMMVTAIASAPVAAASITGTLGVITQVFSACAVTGSTVAFGVYGSSQLDQTGSITVLCTFGTSYNVGLDSGTGSGATTAVRKMTGLAGSTLNYALYRDASRTSLWGSSIGTDTQSGFALGLPQNLTVYGRIPASQTARADTYSDTVTVTLTY</sequence>
<dbReference type="Pfam" id="PF05229">
    <property type="entry name" value="SCPU"/>
    <property type="match status" value="1"/>
</dbReference>
<gene>
    <name evidence="3" type="ORF">PQR62_13575</name>
</gene>
<feature type="signal peptide" evidence="1">
    <location>
        <begin position="1"/>
        <end position="19"/>
    </location>
</feature>
<name>A0ABW9A8S3_9BURK</name>
<dbReference type="RefSeq" id="WP_408158476.1">
    <property type="nucleotide sequence ID" value="NZ_JAQQFM010000005.1"/>
</dbReference>
<dbReference type="InterPro" id="IPR007893">
    <property type="entry name" value="Spore_coat_U/FanG"/>
</dbReference>
<evidence type="ECO:0000313" key="4">
    <source>
        <dbReference type="Proteomes" id="UP001629246"/>
    </source>
</evidence>
<dbReference type="InterPro" id="IPR053167">
    <property type="entry name" value="Spore_coat_component"/>
</dbReference>
<keyword evidence="1" id="KW-0732">Signal</keyword>
<feature type="domain" description="Spore coat protein U/FanG" evidence="2">
    <location>
        <begin position="29"/>
        <end position="160"/>
    </location>
</feature>
<dbReference type="PANTHER" id="PTHR37089">
    <property type="entry name" value="PROTEIN U-RELATED"/>
    <property type="match status" value="1"/>
</dbReference>
<protein>
    <submittedName>
        <fullName evidence="3">Spore coat U domain-containing protein</fullName>
    </submittedName>
</protein>